<reference evidence="2" key="1">
    <citation type="submission" date="2019-01" db="EMBL/GenBank/DDBJ databases">
        <title>Draft genomes of a novel of Sporanaerobacter strains.</title>
        <authorList>
            <person name="Ma S."/>
        </authorList>
    </citation>
    <scope>NUCLEOTIDE SEQUENCE [LARGE SCALE GENOMIC DNA]</scope>
    <source>
        <strain evidence="2">NJN-17</strain>
    </source>
</reference>
<keyword evidence="2" id="KW-1185">Reference proteome</keyword>
<organism evidence="1 2">
    <name type="scientific">Acidilutibacter cellobiosedens</name>
    <dbReference type="NCBI Taxonomy" id="2507161"/>
    <lineage>
        <taxon>Bacteria</taxon>
        <taxon>Bacillati</taxon>
        <taxon>Bacillota</taxon>
        <taxon>Tissierellia</taxon>
        <taxon>Tissierellales</taxon>
        <taxon>Acidilutibacteraceae</taxon>
        <taxon>Acidilutibacter</taxon>
    </lineage>
</organism>
<accession>A0A410QH11</accession>
<name>A0A410QH11_9FIRM</name>
<dbReference type="InterPro" id="IPR021247">
    <property type="entry name" value="DUF2785"/>
</dbReference>
<dbReference type="EMBL" id="CP035282">
    <property type="protein sequence ID" value="QAT63148.1"/>
    <property type="molecule type" value="Genomic_DNA"/>
</dbReference>
<proteinExistence type="predicted"/>
<dbReference type="AlphaFoldDB" id="A0A410QH11"/>
<evidence type="ECO:0000313" key="1">
    <source>
        <dbReference type="EMBL" id="QAT63148.1"/>
    </source>
</evidence>
<dbReference type="KEGG" id="spoa:EQM13_17020"/>
<evidence type="ECO:0000313" key="2">
    <source>
        <dbReference type="Proteomes" id="UP000287969"/>
    </source>
</evidence>
<sequence>MYDKYELKERLREIKNNDFRSPDDISIFDFTLNMIEYIGDPDPDLRDNLIYEVLDRWIMDGMFGTDQLSKLLNIIFDSSHLFYKIGEEGTDSVFTRSFSVLIVADIIYYYRIHNTGLEEDLRNIKEKLIKYMSEEKDVRGYISGKGWAHSAAHTGDALNELVQCRYMKYKDLLEIMEAVKKKIFINSYAYISGEDERLTTPIVSIIDRKILGNKDIVDWIRSFKNINKISKYPEDMNLEVNVRNFLRSVYFRLLYKDNYDEINGAIKETLYNIKKF</sequence>
<protein>
    <submittedName>
        <fullName evidence="1">DUF2785 domain-containing protein</fullName>
    </submittedName>
</protein>
<dbReference type="OrthoDB" id="7619731at2"/>
<gene>
    <name evidence="1" type="ORF">EQM13_17020</name>
</gene>
<dbReference type="Pfam" id="PF10978">
    <property type="entry name" value="DUF2785"/>
    <property type="match status" value="1"/>
</dbReference>
<dbReference type="Proteomes" id="UP000287969">
    <property type="component" value="Chromosome"/>
</dbReference>
<dbReference type="RefSeq" id="WP_071139370.1">
    <property type="nucleotide sequence ID" value="NZ_CP035282.1"/>
</dbReference>